<reference evidence="1" key="2">
    <citation type="submission" date="2012-12" db="EMBL/GenBank/DDBJ databases">
        <authorList>
            <consortium name="WormBase Consortium"/>
            <person name="Ghedin E."/>
            <person name="Paulini M."/>
        </authorList>
    </citation>
    <scope>NUCLEOTIDE SEQUENCE</scope>
    <source>
        <strain evidence="1">FR3</strain>
    </source>
</reference>
<sequence length="73" mass="8427">MKQECCCKAMLSSISNGIIWAACSSNKAVIGHPEFCLLLPSIYSLQQYRGEEIFTVILNDPMRRKHFEFFFFS</sequence>
<dbReference type="AlphaFoldDB" id="A0A1I9G5L3"/>
<organism evidence="1">
    <name type="scientific">Brugia malayi</name>
    <name type="common">Filarial nematode worm</name>
    <dbReference type="NCBI Taxonomy" id="6279"/>
    <lineage>
        <taxon>Eukaryota</taxon>
        <taxon>Metazoa</taxon>
        <taxon>Ecdysozoa</taxon>
        <taxon>Nematoda</taxon>
        <taxon>Chromadorea</taxon>
        <taxon>Rhabditida</taxon>
        <taxon>Spirurina</taxon>
        <taxon>Spiruromorpha</taxon>
        <taxon>Filarioidea</taxon>
        <taxon>Onchocercidae</taxon>
        <taxon>Brugia</taxon>
    </lineage>
</organism>
<evidence type="ECO:0000313" key="1">
    <source>
        <dbReference type="EMBL" id="CDQ01404.1"/>
    </source>
</evidence>
<protein>
    <submittedName>
        <fullName evidence="1">Bm750</fullName>
    </submittedName>
</protein>
<reference evidence="1" key="1">
    <citation type="journal article" date="2007" name="Science">
        <title>Draft genome of the filarial nematode parasite Brugia malayi.</title>
        <authorList>
            <person name="Ghedin E."/>
            <person name="Wang S."/>
            <person name="Spiro D."/>
            <person name="Caler E."/>
            <person name="Zhao Q."/>
            <person name="Crabtree J."/>
            <person name="Allen J.E."/>
            <person name="Delcher A.L."/>
            <person name="Guiliano D.B."/>
            <person name="Miranda-Saavedra D."/>
            <person name="Angiuoli S.V."/>
            <person name="Creasy T."/>
            <person name="Amedeo P."/>
            <person name="Haas B."/>
            <person name="El-Sayed N.M."/>
            <person name="Wortman J.R."/>
            <person name="Feldblyum T."/>
            <person name="Tallon L."/>
            <person name="Schatz M."/>
            <person name="Shumway M."/>
            <person name="Koo H."/>
            <person name="Salzberg S.L."/>
            <person name="Schobel S."/>
            <person name="Pertea M."/>
            <person name="Pop M."/>
            <person name="White O."/>
            <person name="Barton G.J."/>
            <person name="Carlow C.K."/>
            <person name="Crawford M.J."/>
            <person name="Daub J."/>
            <person name="Dimmic M.W."/>
            <person name="Estes C.F."/>
            <person name="Foster J.M."/>
            <person name="Ganatra M."/>
            <person name="Gregory W.F."/>
            <person name="Johnson N.M."/>
            <person name="Jin J."/>
            <person name="Komuniecki R."/>
            <person name="Korf I."/>
            <person name="Kumar S."/>
            <person name="Laney S."/>
            <person name="Li B.W."/>
            <person name="Li W."/>
            <person name="Lindblom T.H."/>
            <person name="Lustigman S."/>
            <person name="Ma D."/>
            <person name="Maina C.V."/>
            <person name="Martin D.M."/>
            <person name="McCarter J.P."/>
            <person name="McReynolds L."/>
            <person name="Mitreva M."/>
            <person name="Nutman T.B."/>
            <person name="Parkinson J."/>
            <person name="Peregrin-Alvarez J.M."/>
            <person name="Poole C."/>
            <person name="Ren Q."/>
            <person name="Saunders L."/>
            <person name="Sluder A.E."/>
            <person name="Smith K."/>
            <person name="Stanke M."/>
            <person name="Unnasch T.R."/>
            <person name="Ware J."/>
            <person name="Wei A.D."/>
            <person name="Weil G."/>
            <person name="Williams D.J."/>
            <person name="Zhang Y."/>
            <person name="Williams S.A."/>
            <person name="Fraser-Liggett C."/>
            <person name="Slatko B."/>
            <person name="Blaxter M.L."/>
            <person name="Scott A.L."/>
        </authorList>
    </citation>
    <scope>NUCLEOTIDE SEQUENCE</scope>
    <source>
        <strain evidence="1">FR3</strain>
    </source>
</reference>
<gene>
    <name evidence="1" type="primary">Bm750</name>
    <name evidence="1" type="ORF">BM_Bm750</name>
</gene>
<dbReference type="PROSITE" id="PS51257">
    <property type="entry name" value="PROKAR_LIPOPROTEIN"/>
    <property type="match status" value="1"/>
</dbReference>
<accession>A0A1I9G5L3</accession>
<dbReference type="EMBL" id="LN857427">
    <property type="protein sequence ID" value="CDQ01404.1"/>
    <property type="molecule type" value="Genomic_DNA"/>
</dbReference>
<name>A0A1I9G5L3_BRUMA</name>
<proteinExistence type="predicted"/>